<accession>M2SFQ7</accession>
<evidence type="ECO:0000256" key="7">
    <source>
        <dbReference type="ARBA" id="ARBA00023139"/>
    </source>
</evidence>
<dbReference type="SUPFAM" id="SSF56954">
    <property type="entry name" value="Outer membrane efflux proteins (OEP)"/>
    <property type="match status" value="1"/>
</dbReference>
<dbReference type="PANTHER" id="PTHR30203">
    <property type="entry name" value="OUTER MEMBRANE CATION EFFLUX PROTEIN"/>
    <property type="match status" value="1"/>
</dbReference>
<evidence type="ECO:0000256" key="2">
    <source>
        <dbReference type="ARBA" id="ARBA00007613"/>
    </source>
</evidence>
<dbReference type="PROSITE" id="PS51257">
    <property type="entry name" value="PROKAR_LIPOPROTEIN"/>
    <property type="match status" value="1"/>
</dbReference>
<dbReference type="GO" id="GO:0005886">
    <property type="term" value="C:plasma membrane"/>
    <property type="evidence" value="ECO:0007669"/>
    <property type="project" value="UniProtKB-SubCell"/>
</dbReference>
<protein>
    <submittedName>
        <fullName evidence="10">Outer membrane component of tripartite multidrug resistance system</fullName>
    </submittedName>
</protein>
<name>M2SFQ7_9SPHN</name>
<comment type="caution">
    <text evidence="10">The sequence shown here is derived from an EMBL/GenBank/DDBJ whole genome shotgun (WGS) entry which is preliminary data.</text>
</comment>
<keyword evidence="3 9" id="KW-1134">Transmembrane beta strand</keyword>
<evidence type="ECO:0000313" key="10">
    <source>
        <dbReference type="EMBL" id="EMD84205.1"/>
    </source>
</evidence>
<keyword evidence="11" id="KW-1185">Reference proteome</keyword>
<organism evidence="10 11">
    <name type="scientific">Pacificimonas flava</name>
    <dbReference type="NCBI Taxonomy" id="1234595"/>
    <lineage>
        <taxon>Bacteria</taxon>
        <taxon>Pseudomonadati</taxon>
        <taxon>Pseudomonadota</taxon>
        <taxon>Alphaproteobacteria</taxon>
        <taxon>Sphingomonadales</taxon>
        <taxon>Sphingosinicellaceae</taxon>
        <taxon>Pacificimonas</taxon>
    </lineage>
</organism>
<dbReference type="InterPro" id="IPR003423">
    <property type="entry name" value="OMP_efflux"/>
</dbReference>
<evidence type="ECO:0000313" key="11">
    <source>
        <dbReference type="Proteomes" id="UP000011717"/>
    </source>
</evidence>
<keyword evidence="6 9" id="KW-0472">Membrane</keyword>
<dbReference type="GO" id="GO:0015562">
    <property type="term" value="F:efflux transmembrane transporter activity"/>
    <property type="evidence" value="ECO:0007669"/>
    <property type="project" value="InterPro"/>
</dbReference>
<evidence type="ECO:0000256" key="3">
    <source>
        <dbReference type="ARBA" id="ARBA00022452"/>
    </source>
</evidence>
<evidence type="ECO:0000256" key="5">
    <source>
        <dbReference type="ARBA" id="ARBA00022729"/>
    </source>
</evidence>
<keyword evidence="7 9" id="KW-0564">Palmitate</keyword>
<evidence type="ECO:0000256" key="8">
    <source>
        <dbReference type="ARBA" id="ARBA00023288"/>
    </source>
</evidence>
<dbReference type="NCBIfam" id="TIGR01845">
    <property type="entry name" value="outer_NodT"/>
    <property type="match status" value="1"/>
</dbReference>
<feature type="signal peptide" evidence="9">
    <location>
        <begin position="1"/>
        <end position="23"/>
    </location>
</feature>
<reference evidence="10 11" key="1">
    <citation type="journal article" date="2013" name="Genome Announc.">
        <title>Draft Genome Sequence of Strain JLT2015T, Belonging to the Family Sphingomonadaceae of the Alphaproteobacteria.</title>
        <authorList>
            <person name="Tang K."/>
            <person name="Liu K."/>
            <person name="Li S."/>
            <person name="Jiao N."/>
        </authorList>
    </citation>
    <scope>NUCLEOTIDE SEQUENCE [LARGE SCALE GENOMIC DNA]</scope>
    <source>
        <strain evidence="10 11">JLT2015</strain>
    </source>
</reference>
<evidence type="ECO:0000256" key="4">
    <source>
        <dbReference type="ARBA" id="ARBA00022692"/>
    </source>
</evidence>
<dbReference type="Gene3D" id="2.20.200.10">
    <property type="entry name" value="Outer membrane efflux proteins (OEP)"/>
    <property type="match status" value="1"/>
</dbReference>
<evidence type="ECO:0000256" key="6">
    <source>
        <dbReference type="ARBA" id="ARBA00023136"/>
    </source>
</evidence>
<dbReference type="PANTHER" id="PTHR30203:SF20">
    <property type="entry name" value="MULTIDRUG RESISTANCE OUTER MEMBRANE PROTEIN MDTP-RELATED"/>
    <property type="match status" value="1"/>
</dbReference>
<gene>
    <name evidence="10" type="ORF">C725_0135</name>
</gene>
<comment type="similarity">
    <text evidence="2 9">Belongs to the outer membrane factor (OMF) (TC 1.B.17) family.</text>
</comment>
<keyword evidence="8 9" id="KW-0449">Lipoprotein</keyword>
<dbReference type="EMBL" id="AMRV01000001">
    <property type="protein sequence ID" value="EMD84205.1"/>
    <property type="molecule type" value="Genomic_DNA"/>
</dbReference>
<dbReference type="AlphaFoldDB" id="M2SFQ7"/>
<keyword evidence="4 9" id="KW-0812">Transmembrane</keyword>
<comment type="subcellular location">
    <subcellularLocation>
        <location evidence="9">Cell membrane</location>
        <topology evidence="9">Lipid-anchor</topology>
    </subcellularLocation>
    <subcellularLocation>
        <location evidence="1">Membrane</location>
    </subcellularLocation>
</comment>
<proteinExistence type="inferred from homology"/>
<sequence length="494" mass="51811">MRSVIRAGAHAAALAASLLASCAAPDIGTAVVPVSTPTLGLGELAAPRIDEEWWRAFGDPQLNAIMAQALSGSPRIDEAMARLRAASAQLDARRGATRPQISGTVEEQRIRLSDVYTIPPPYGGSTRWVGQAAANLSWNLDFWGRHADAVRQAAAGVDAAALDAAAARLALTGAVVQSYVELVRAERQIAIARDTLGQRRRSLQLTQVRIESELASEIDARAAETVLAQARRALVQAEAQRALVVHTLAELAGQGAGFYEEVNPARADLEAVLPLPQTLPADLLSRRPDVLSARARVEAARAGRQVARKAFYPNIDLIGIAGLQAVGLGNLFSDEAATYGAGAAVHLPIFEGGRLRADYEGATAGVDRQVALYNAAVLGAVREAADALADVRRARAELTEQAAVVAGLKAVRRLDNVRVETGLSSRLELIGSDVRLLDAEQQAANLQADAALSAVRLVVAMGGSFDTGAQTAANITAQEGAAPETAAADERKPK</sequence>
<dbReference type="OrthoDB" id="9783100at2"/>
<keyword evidence="5 9" id="KW-0732">Signal</keyword>
<dbReference type="Gene3D" id="1.20.1600.10">
    <property type="entry name" value="Outer membrane efflux proteins (OEP)"/>
    <property type="match status" value="1"/>
</dbReference>
<dbReference type="InterPro" id="IPR010131">
    <property type="entry name" value="MdtP/NodT-like"/>
</dbReference>
<dbReference type="Pfam" id="PF02321">
    <property type="entry name" value="OEP"/>
    <property type="match status" value="2"/>
</dbReference>
<feature type="chain" id="PRO_5001441166" evidence="9">
    <location>
        <begin position="24"/>
        <end position="494"/>
    </location>
</feature>
<dbReference type="RefSeq" id="WP_008599516.1">
    <property type="nucleotide sequence ID" value="NZ_AMRV01000001.1"/>
</dbReference>
<dbReference type="Proteomes" id="UP000011717">
    <property type="component" value="Unassembled WGS sequence"/>
</dbReference>
<evidence type="ECO:0000256" key="9">
    <source>
        <dbReference type="RuleBase" id="RU362097"/>
    </source>
</evidence>
<evidence type="ECO:0000256" key="1">
    <source>
        <dbReference type="ARBA" id="ARBA00004370"/>
    </source>
</evidence>